<dbReference type="Pfam" id="PF00082">
    <property type="entry name" value="Peptidase_S8"/>
    <property type="match status" value="1"/>
</dbReference>
<feature type="domain" description="Peptidase S8/S53" evidence="6">
    <location>
        <begin position="296"/>
        <end position="522"/>
    </location>
</feature>
<dbReference type="Proteomes" id="UP000334990">
    <property type="component" value="Unassembled WGS sequence"/>
</dbReference>
<feature type="active site" description="Charge relay system" evidence="5">
    <location>
        <position position="296"/>
    </location>
</feature>
<evidence type="ECO:0000313" key="8">
    <source>
        <dbReference type="Proteomes" id="UP000334990"/>
    </source>
</evidence>
<dbReference type="PANTHER" id="PTHR43806:SF11">
    <property type="entry name" value="CEREVISIN-RELATED"/>
    <property type="match status" value="1"/>
</dbReference>
<dbReference type="InterPro" id="IPR000209">
    <property type="entry name" value="Peptidase_S8/S53_dom"/>
</dbReference>
<dbReference type="Gene3D" id="3.40.50.200">
    <property type="entry name" value="Peptidase S8/S53 domain"/>
    <property type="match status" value="1"/>
</dbReference>
<dbReference type="GO" id="GO:0004252">
    <property type="term" value="F:serine-type endopeptidase activity"/>
    <property type="evidence" value="ECO:0007669"/>
    <property type="project" value="UniProtKB-UniRule"/>
</dbReference>
<comment type="caution">
    <text evidence="7">The sequence shown here is derived from an EMBL/GenBank/DDBJ whole genome shotgun (WGS) entry which is preliminary data.</text>
</comment>
<evidence type="ECO:0000256" key="4">
    <source>
        <dbReference type="ARBA" id="ARBA00022825"/>
    </source>
</evidence>
<proteinExistence type="inferred from homology"/>
<keyword evidence="4 5" id="KW-0720">Serine protease</keyword>
<dbReference type="PANTHER" id="PTHR43806">
    <property type="entry name" value="PEPTIDASE S8"/>
    <property type="match status" value="1"/>
</dbReference>
<comment type="similarity">
    <text evidence="1 5">Belongs to the peptidase S8 family.</text>
</comment>
<evidence type="ECO:0000256" key="3">
    <source>
        <dbReference type="ARBA" id="ARBA00022801"/>
    </source>
</evidence>
<sequence length="547" mass="59370">MEVPMWTIDYQEIPEPGSPDTAGALVFPRELLEEHGARVLDPAAVSLGPGEPVPGSTVYHADMLLVPTQFLAEPALRDWFARALDELGLTATPPRDVGDSNEEFTDWRAVVLKVARGVVEVDAWPVLQHLRTRLPQPTDEQASAEERILRYGRQITLNHVMLGSAFTGMAQLGGEPVTDGHGLPGDHQATTGFGYATRAPVQVVRPKPEPDPNYQGRRPVVALIDTGSAHHDWFPWTEKWTANDQFLVSTAAQEKILAGTPVNDARRRPVPVIRDHVDGPVSGRPLLGLVNAQAGHATFEAGLIHQLAPDARILNLRAMFPSGLASEHAVRIALQYVLDLVKAAQRDPNQGLFVDVVSLSCGYFSENDEDRRYTQAMENLVDELRRRGVMVVAAAGNFAASRAFYPSGLAGAPDEEFRAYERAPIFGVGASNPNGSIAIFSNAGKAIKYHAPGAMLISTFPDTIRGSTGPRVELTFKAGTREWTRASFDADDFNSGFALWSGTSFAAPVLAGRVLAHLIRDHQATLADVGLTETLKRGKAVVRKLQT</sequence>
<feature type="active site" description="Charge relay system" evidence="5">
    <location>
        <position position="225"/>
    </location>
</feature>
<organism evidence="7 8">
    <name type="scientific">Acrocarpospora corrugata</name>
    <dbReference type="NCBI Taxonomy" id="35763"/>
    <lineage>
        <taxon>Bacteria</taxon>
        <taxon>Bacillati</taxon>
        <taxon>Actinomycetota</taxon>
        <taxon>Actinomycetes</taxon>
        <taxon>Streptosporangiales</taxon>
        <taxon>Streptosporangiaceae</taxon>
        <taxon>Acrocarpospora</taxon>
    </lineage>
</organism>
<dbReference type="EMBL" id="BLAD01000043">
    <property type="protein sequence ID" value="GES00192.1"/>
    <property type="molecule type" value="Genomic_DNA"/>
</dbReference>
<evidence type="ECO:0000256" key="1">
    <source>
        <dbReference type="ARBA" id="ARBA00011073"/>
    </source>
</evidence>
<dbReference type="SUPFAM" id="SSF52743">
    <property type="entry name" value="Subtilisin-like"/>
    <property type="match status" value="1"/>
</dbReference>
<dbReference type="InterPro" id="IPR050131">
    <property type="entry name" value="Peptidase_S8_subtilisin-like"/>
</dbReference>
<keyword evidence="8" id="KW-1185">Reference proteome</keyword>
<dbReference type="GO" id="GO:0006508">
    <property type="term" value="P:proteolysis"/>
    <property type="evidence" value="ECO:0007669"/>
    <property type="project" value="UniProtKB-KW"/>
</dbReference>
<dbReference type="RefSeq" id="WP_155336543.1">
    <property type="nucleotide sequence ID" value="NZ_BAAABN010000030.1"/>
</dbReference>
<evidence type="ECO:0000259" key="6">
    <source>
        <dbReference type="Pfam" id="PF00082"/>
    </source>
</evidence>
<feature type="active site" description="Charge relay system" evidence="5">
    <location>
        <position position="504"/>
    </location>
</feature>
<dbReference type="PROSITE" id="PS51892">
    <property type="entry name" value="SUBTILASE"/>
    <property type="match status" value="1"/>
</dbReference>
<protein>
    <submittedName>
        <fullName evidence="7">Peptidase S8</fullName>
    </submittedName>
</protein>
<name>A0A5M3VWX4_9ACTN</name>
<evidence type="ECO:0000313" key="7">
    <source>
        <dbReference type="EMBL" id="GES00192.1"/>
    </source>
</evidence>
<evidence type="ECO:0000256" key="2">
    <source>
        <dbReference type="ARBA" id="ARBA00022670"/>
    </source>
</evidence>
<reference evidence="7 8" key="1">
    <citation type="submission" date="2019-10" db="EMBL/GenBank/DDBJ databases">
        <title>Whole genome shotgun sequence of Acrocarpospora corrugata NBRC 13972.</title>
        <authorList>
            <person name="Ichikawa N."/>
            <person name="Kimura A."/>
            <person name="Kitahashi Y."/>
            <person name="Komaki H."/>
            <person name="Oguchi A."/>
        </authorList>
    </citation>
    <scope>NUCLEOTIDE SEQUENCE [LARGE SCALE GENOMIC DNA]</scope>
    <source>
        <strain evidence="7 8">NBRC 13972</strain>
    </source>
</reference>
<dbReference type="AlphaFoldDB" id="A0A5M3VWX4"/>
<keyword evidence="3 5" id="KW-0378">Hydrolase</keyword>
<gene>
    <name evidence="7" type="ORF">Acor_22550</name>
</gene>
<dbReference type="InterPro" id="IPR036852">
    <property type="entry name" value="Peptidase_S8/S53_dom_sf"/>
</dbReference>
<evidence type="ECO:0000256" key="5">
    <source>
        <dbReference type="PROSITE-ProRule" id="PRU01240"/>
    </source>
</evidence>
<dbReference type="OrthoDB" id="5177045at2"/>
<accession>A0A5M3VWX4</accession>
<keyword evidence="2 5" id="KW-0645">Protease</keyword>